<dbReference type="Proteomes" id="UP001635817">
    <property type="component" value="Unassembled WGS sequence"/>
</dbReference>
<evidence type="ECO:0000313" key="1">
    <source>
        <dbReference type="EMBL" id="MFN6554774.1"/>
    </source>
</evidence>
<evidence type="ECO:0000313" key="2">
    <source>
        <dbReference type="Proteomes" id="UP001635817"/>
    </source>
</evidence>
<dbReference type="RefSeq" id="WP_409552824.1">
    <property type="nucleotide sequence ID" value="NZ_JBKBDE010000014.1"/>
</dbReference>
<organism evidence="1 2">
    <name type="scientific">Mycolicibacterium septicum</name>
    <dbReference type="NCBI Taxonomy" id="98668"/>
    <lineage>
        <taxon>Bacteria</taxon>
        <taxon>Bacillati</taxon>
        <taxon>Actinomycetota</taxon>
        <taxon>Actinomycetes</taxon>
        <taxon>Mycobacteriales</taxon>
        <taxon>Mycobacteriaceae</taxon>
        <taxon>Mycolicibacterium</taxon>
    </lineage>
</organism>
<comment type="caution">
    <text evidence="1">The sequence shown here is derived from an EMBL/GenBank/DDBJ whole genome shotgun (WGS) entry which is preliminary data.</text>
</comment>
<protein>
    <submittedName>
        <fullName evidence="1">Uncharacterized protein</fullName>
    </submittedName>
</protein>
<name>A0ABW9M397_9MYCO</name>
<dbReference type="EMBL" id="JBKBDE010000014">
    <property type="protein sequence ID" value="MFN6554774.1"/>
    <property type="molecule type" value="Genomic_DNA"/>
</dbReference>
<reference evidence="1 2" key="1">
    <citation type="submission" date="2024-12" db="EMBL/GenBank/DDBJ databases">
        <title>The coexistence of Mycolicibacterium septicum and Mycolicibacterium nivoides in clinical samples.</title>
        <authorList>
            <person name="Wang C."/>
            <person name="Feng Y."/>
            <person name="Zong Z."/>
        </authorList>
    </citation>
    <scope>NUCLEOTIDE SEQUENCE [LARGE SCALE GENOMIC DNA]</scope>
    <source>
        <strain evidence="1 2">120310</strain>
    </source>
</reference>
<sequence length="325" mass="36754">MRSADSRAALVGKRDPYFHEHKRLRQQRELVIADVERERARLLKERTNTPPAQWAKLPKLVPAVTQEDRRILHELALADLAIYLYDHRRDAAPPDTSASLNNVGAAEHPAPHHARPFLNEAAARHQPTRTHESAADVLANVETIAEIFSADVPDLLHEHLGTTNSERERGRKALSATHFWCSLLVGLVKALDFLAGPWDEISGKAREFVIDYLWERMPRRGRRGILEWLQRQLLTMLVNVAWKVVERAATAGLSLPEFHQALRVLGVISCPDLDVHPDVVECCLVPLIKEFADTDVRQYIIDELCVAYPALEDALRRYALLTAAN</sequence>
<accession>A0ABW9M397</accession>
<gene>
    <name evidence="1" type="ORF">ACK4CP_30590</name>
</gene>
<keyword evidence="2" id="KW-1185">Reference proteome</keyword>
<proteinExistence type="predicted"/>